<comment type="caution">
    <text evidence="1">The sequence shown here is derived from an EMBL/GenBank/DDBJ whole genome shotgun (WGS) entry which is preliminary data.</text>
</comment>
<dbReference type="AlphaFoldDB" id="A0AAV7IH93"/>
<gene>
    <name evidence="1" type="ORF">KQX54_019241</name>
</gene>
<accession>A0AAV7IH93</accession>
<keyword evidence="2" id="KW-1185">Reference proteome</keyword>
<sequence>MIAKTVHYRDGKWYPGGRGRYVRRYSNHREEARQKWKNKGEKITSESGRIYEYHERICATDDSKLTFLLSLFIPLLALVRDCSTLPVTEDFSDPNAWLLFFQNDEIYIITSFFWHLRCFYFPTRESEPMYTKLKLKLKGSEHGNIDSTRRHALISSPRALCRYYSYRRVVHEEQSGIGHNRTREPSMHRPFALIFLEHLESLPMLEKPI</sequence>
<reference evidence="1 2" key="1">
    <citation type="journal article" date="2021" name="J. Hered.">
        <title>A chromosome-level genome assembly of the parasitoid wasp, Cotesia glomerata (Hymenoptera: Braconidae).</title>
        <authorList>
            <person name="Pinto B.J."/>
            <person name="Weis J.J."/>
            <person name="Gamble T."/>
            <person name="Ode P.J."/>
            <person name="Paul R."/>
            <person name="Zaspel J.M."/>
        </authorList>
    </citation>
    <scope>NUCLEOTIDE SEQUENCE [LARGE SCALE GENOMIC DNA]</scope>
    <source>
        <strain evidence="1">CgM1</strain>
    </source>
</reference>
<protein>
    <submittedName>
        <fullName evidence="1">Uncharacterized protein</fullName>
    </submittedName>
</protein>
<organism evidence="1 2">
    <name type="scientific">Cotesia glomerata</name>
    <name type="common">Lepidopteran parasitic wasp</name>
    <name type="synonym">Apanteles glomeratus</name>
    <dbReference type="NCBI Taxonomy" id="32391"/>
    <lineage>
        <taxon>Eukaryota</taxon>
        <taxon>Metazoa</taxon>
        <taxon>Ecdysozoa</taxon>
        <taxon>Arthropoda</taxon>
        <taxon>Hexapoda</taxon>
        <taxon>Insecta</taxon>
        <taxon>Pterygota</taxon>
        <taxon>Neoptera</taxon>
        <taxon>Endopterygota</taxon>
        <taxon>Hymenoptera</taxon>
        <taxon>Apocrita</taxon>
        <taxon>Ichneumonoidea</taxon>
        <taxon>Braconidae</taxon>
        <taxon>Microgastrinae</taxon>
        <taxon>Cotesia</taxon>
    </lineage>
</organism>
<evidence type="ECO:0000313" key="2">
    <source>
        <dbReference type="Proteomes" id="UP000826195"/>
    </source>
</evidence>
<dbReference type="EMBL" id="JAHXZJ010001864">
    <property type="protein sequence ID" value="KAH0550416.1"/>
    <property type="molecule type" value="Genomic_DNA"/>
</dbReference>
<evidence type="ECO:0000313" key="1">
    <source>
        <dbReference type="EMBL" id="KAH0550416.1"/>
    </source>
</evidence>
<name>A0AAV7IH93_COTGL</name>
<proteinExistence type="predicted"/>
<dbReference type="Proteomes" id="UP000826195">
    <property type="component" value="Unassembled WGS sequence"/>
</dbReference>